<sequence length="293" mass="32819">MHAAMHKQGFRQSQGPGLREPRAVAEWLEVGHPNFEFRERRYETMGDKIWVSVNCFGAVLQVSDSGSSHKHSSARHSRIARSSEETPLTLPPLDVQFFSGAEIEASLPWSSAHAQDRPGSCGGLVKDRNSLISLMKAFGTGISLELQHRKSRMPLALLAISHTIIHFSQTLVHRNTISATRKMLEKPQNNVGEKASTPTRVYNNAKPQDETHRRLNPIQDPTAYQQERSAPNASSSVAWSHTETQGYGSYDEGKVVADDNKYQLQQWAYEASHAGLTFTERLQQSKWETGSRQ</sequence>
<feature type="region of interest" description="Disordered" evidence="1">
    <location>
        <begin position="64"/>
        <end position="85"/>
    </location>
</feature>
<dbReference type="OrthoDB" id="3551112at2759"/>
<dbReference type="AlphaFoldDB" id="A0A1L7XBT9"/>
<gene>
    <name evidence="2" type="ORF">PAC_12417</name>
</gene>
<protein>
    <submittedName>
        <fullName evidence="2">Uncharacterized protein</fullName>
    </submittedName>
</protein>
<evidence type="ECO:0000313" key="3">
    <source>
        <dbReference type="Proteomes" id="UP000184330"/>
    </source>
</evidence>
<organism evidence="2 3">
    <name type="scientific">Phialocephala subalpina</name>
    <dbReference type="NCBI Taxonomy" id="576137"/>
    <lineage>
        <taxon>Eukaryota</taxon>
        <taxon>Fungi</taxon>
        <taxon>Dikarya</taxon>
        <taxon>Ascomycota</taxon>
        <taxon>Pezizomycotina</taxon>
        <taxon>Leotiomycetes</taxon>
        <taxon>Helotiales</taxon>
        <taxon>Mollisiaceae</taxon>
        <taxon>Phialocephala</taxon>
        <taxon>Phialocephala fortinii species complex</taxon>
    </lineage>
</organism>
<dbReference type="Proteomes" id="UP000184330">
    <property type="component" value="Unassembled WGS sequence"/>
</dbReference>
<feature type="compositionally biased region" description="Basic residues" evidence="1">
    <location>
        <begin position="68"/>
        <end position="79"/>
    </location>
</feature>
<accession>A0A1L7XBT9</accession>
<feature type="compositionally biased region" description="Polar residues" evidence="1">
    <location>
        <begin position="187"/>
        <end position="206"/>
    </location>
</feature>
<dbReference type="EMBL" id="FJOG01000021">
    <property type="protein sequence ID" value="CZR62520.1"/>
    <property type="molecule type" value="Genomic_DNA"/>
</dbReference>
<name>A0A1L7XBT9_9HELO</name>
<keyword evidence="3" id="KW-1185">Reference proteome</keyword>
<proteinExistence type="predicted"/>
<evidence type="ECO:0000313" key="2">
    <source>
        <dbReference type="EMBL" id="CZR62520.1"/>
    </source>
</evidence>
<reference evidence="2 3" key="1">
    <citation type="submission" date="2016-03" db="EMBL/GenBank/DDBJ databases">
        <authorList>
            <person name="Ploux O."/>
        </authorList>
    </citation>
    <scope>NUCLEOTIDE SEQUENCE [LARGE SCALE GENOMIC DNA]</scope>
    <source>
        <strain evidence="2 3">UAMH 11012</strain>
    </source>
</reference>
<feature type="region of interest" description="Disordered" evidence="1">
    <location>
        <begin position="186"/>
        <end position="215"/>
    </location>
</feature>
<evidence type="ECO:0000256" key="1">
    <source>
        <dbReference type="SAM" id="MobiDB-lite"/>
    </source>
</evidence>